<feature type="domain" description="Phage capsid-like C-terminal" evidence="3">
    <location>
        <begin position="142"/>
        <end position="395"/>
    </location>
</feature>
<feature type="coiled-coil region" evidence="2">
    <location>
        <begin position="11"/>
        <end position="63"/>
    </location>
</feature>
<protein>
    <submittedName>
        <fullName evidence="4">Phage major capsid protein</fullName>
    </submittedName>
</protein>
<comment type="subcellular location">
    <subcellularLocation>
        <location evidence="1">Virion</location>
    </subcellularLocation>
</comment>
<gene>
    <name evidence="4" type="ORF">O1G21_15120</name>
</gene>
<accession>A0ABY7Q368</accession>
<reference evidence="5" key="1">
    <citation type="submission" date="2022-12" db="EMBL/GenBank/DDBJ databases">
        <authorList>
            <person name="Mo P."/>
        </authorList>
    </citation>
    <scope>NUCLEOTIDE SEQUENCE [LARGE SCALE GENOMIC DNA]</scope>
    <source>
        <strain evidence="5">HUAS 3-15</strain>
    </source>
</reference>
<evidence type="ECO:0000313" key="4">
    <source>
        <dbReference type="EMBL" id="WBP87044.1"/>
    </source>
</evidence>
<sequence length="447" mass="47781">MDKREAVADILAKRSAKNEELTKLLDTAKTESRGLTEDESGRFDALEAEVRAFDERAKELDAQIRADDAAAEMAKRYAPSGIKVTSEPEIYRSGLGGRSYFRDLHLARNKGDHAAIDRLARNDRGRAADPEFRAISTTNGAGGEFVPPRWLEDQFVRLARPGRITANLTPSFPLPPGTDSINVPKINTGTATAVQTTQNSAVQQTDLTTTSISSGITTIAGGQTVSLQLIEQSPLNVDDVVLADLAAAYAVSLNTLVLSGTGSNSQPTGILTLSGTNGVTFTSASPTLGLLYSKLAGAIQQVHTKRYLPPDTIIMHPSRWAWCLASLDSQSRPLVVPDTASPFNAMGNQSGVPSQGYVGHIMGLPVYVDATIPTNGGAGTNQDVIIVARMADLMLWEGNVKAEAFAQTYANQMSVFIRLYNYMSFQAARYPASISVISGTGLVAPTF</sequence>
<proteinExistence type="predicted"/>
<dbReference type="RefSeq" id="WP_270144138.1">
    <property type="nucleotide sequence ID" value="NZ_CP115450.1"/>
</dbReference>
<keyword evidence="2" id="KW-0175">Coiled coil</keyword>
<dbReference type="SUPFAM" id="SSF56563">
    <property type="entry name" value="Major capsid protein gp5"/>
    <property type="match status" value="1"/>
</dbReference>
<evidence type="ECO:0000313" key="5">
    <source>
        <dbReference type="Proteomes" id="UP001212821"/>
    </source>
</evidence>
<evidence type="ECO:0000259" key="3">
    <source>
        <dbReference type="Pfam" id="PF05065"/>
    </source>
</evidence>
<organism evidence="4 5">
    <name type="scientific">Kitasatospora cathayae</name>
    <dbReference type="NCBI Taxonomy" id="3004092"/>
    <lineage>
        <taxon>Bacteria</taxon>
        <taxon>Bacillati</taxon>
        <taxon>Actinomycetota</taxon>
        <taxon>Actinomycetes</taxon>
        <taxon>Kitasatosporales</taxon>
        <taxon>Streptomycetaceae</taxon>
        <taxon>Kitasatospora</taxon>
    </lineage>
</organism>
<name>A0ABY7Q368_9ACTN</name>
<dbReference type="NCBIfam" id="TIGR01554">
    <property type="entry name" value="major_cap_HK97"/>
    <property type="match status" value="1"/>
</dbReference>
<dbReference type="Pfam" id="PF05065">
    <property type="entry name" value="Phage_capsid"/>
    <property type="match status" value="1"/>
</dbReference>
<dbReference type="InterPro" id="IPR024455">
    <property type="entry name" value="Phage_capsid"/>
</dbReference>
<dbReference type="Gene3D" id="3.30.2400.10">
    <property type="entry name" value="Major capsid protein gp5"/>
    <property type="match status" value="1"/>
</dbReference>
<evidence type="ECO:0000256" key="2">
    <source>
        <dbReference type="SAM" id="Coils"/>
    </source>
</evidence>
<keyword evidence="5" id="KW-1185">Reference proteome</keyword>
<evidence type="ECO:0000256" key="1">
    <source>
        <dbReference type="ARBA" id="ARBA00004328"/>
    </source>
</evidence>
<dbReference type="EMBL" id="CP115450">
    <property type="protein sequence ID" value="WBP87044.1"/>
    <property type="molecule type" value="Genomic_DNA"/>
</dbReference>
<dbReference type="Proteomes" id="UP001212821">
    <property type="component" value="Chromosome"/>
</dbReference>
<dbReference type="InterPro" id="IPR054612">
    <property type="entry name" value="Phage_capsid-like_C"/>
</dbReference>